<dbReference type="Gene3D" id="3.40.50.1820">
    <property type="entry name" value="alpha/beta hydrolase"/>
    <property type="match status" value="1"/>
</dbReference>
<dbReference type="PANTHER" id="PTHR11614">
    <property type="entry name" value="PHOSPHOLIPASE-RELATED"/>
    <property type="match status" value="1"/>
</dbReference>
<evidence type="ECO:0000259" key="1">
    <source>
        <dbReference type="Pfam" id="PF12146"/>
    </source>
</evidence>
<dbReference type="EMBL" id="FUYF01000003">
    <property type="protein sequence ID" value="SKA78032.1"/>
    <property type="molecule type" value="Genomic_DNA"/>
</dbReference>
<dbReference type="SUPFAM" id="SSF53474">
    <property type="entry name" value="alpha/beta-Hydrolases"/>
    <property type="match status" value="1"/>
</dbReference>
<evidence type="ECO:0000313" key="3">
    <source>
        <dbReference type="Proteomes" id="UP000190286"/>
    </source>
</evidence>
<dbReference type="InterPro" id="IPR029058">
    <property type="entry name" value="AB_hydrolase_fold"/>
</dbReference>
<organism evidence="2 3">
    <name type="scientific">Gemmiger formicilis</name>
    <dbReference type="NCBI Taxonomy" id="745368"/>
    <lineage>
        <taxon>Bacteria</taxon>
        <taxon>Bacillati</taxon>
        <taxon>Bacillota</taxon>
        <taxon>Clostridia</taxon>
        <taxon>Eubacteriales</taxon>
        <taxon>Gemmiger</taxon>
    </lineage>
</organism>
<dbReference type="RefSeq" id="WP_078783732.1">
    <property type="nucleotide sequence ID" value="NZ_DBEWUX010000091.1"/>
</dbReference>
<sequence length="311" mass="34481">MPNLHCEAIAFPSSDGKHTSSAFLYTVPGQPVRAVLQLSHGMCEYVRRYAPMAEFYAAHGIALAGNDHLGHGDTAQAGEHGHYGEPNGRCHVLNDLHTMNRILHERFPDTPIILYGHSMGSFYARWYAEKWPESITALIISGTAGPSFMNVVGQRLAGLIARIKGPRYVSPLMVKLNFGSYCRKIENAQSPNAWLSRDKSVVKAYDADGLCTFRFTAATYREMLATLNHVSTKAWAQAIDKDLPVLLIAGDCDPVGDYGSGVRKVWAMLGDAGVRDLTCQIFEGGRHELHNETNRDEVFDYVLTWIEDHIS</sequence>
<dbReference type="OrthoDB" id="9806902at2"/>
<dbReference type="Pfam" id="PF12146">
    <property type="entry name" value="Hydrolase_4"/>
    <property type="match status" value="1"/>
</dbReference>
<proteinExistence type="predicted"/>
<dbReference type="STRING" id="745368.SAMN02745178_00733"/>
<keyword evidence="2" id="KW-0378">Hydrolase</keyword>
<protein>
    <submittedName>
        <fullName evidence="2">Lysophospholipase, alpha-beta hydrolase superfamily</fullName>
    </submittedName>
</protein>
<evidence type="ECO:0000313" key="2">
    <source>
        <dbReference type="EMBL" id="SKA78032.1"/>
    </source>
</evidence>
<keyword evidence="3" id="KW-1185">Reference proteome</keyword>
<dbReference type="AlphaFoldDB" id="A0A1T4WL24"/>
<reference evidence="2 3" key="1">
    <citation type="submission" date="2017-02" db="EMBL/GenBank/DDBJ databases">
        <authorList>
            <person name="Peterson S.W."/>
        </authorList>
    </citation>
    <scope>NUCLEOTIDE SEQUENCE [LARGE SCALE GENOMIC DNA]</scope>
    <source>
        <strain evidence="2 3">ATCC 27749</strain>
    </source>
</reference>
<accession>A0A1T4WL24</accession>
<dbReference type="GeneID" id="93337219"/>
<gene>
    <name evidence="2" type="ORF">SAMN02745178_00733</name>
</gene>
<dbReference type="InterPro" id="IPR051044">
    <property type="entry name" value="MAG_DAG_Lipase"/>
</dbReference>
<dbReference type="InterPro" id="IPR022742">
    <property type="entry name" value="Hydrolase_4"/>
</dbReference>
<dbReference type="GO" id="GO:0016787">
    <property type="term" value="F:hydrolase activity"/>
    <property type="evidence" value="ECO:0007669"/>
    <property type="project" value="UniProtKB-KW"/>
</dbReference>
<feature type="domain" description="Serine aminopeptidase S33" evidence="1">
    <location>
        <begin position="31"/>
        <end position="294"/>
    </location>
</feature>
<dbReference type="Proteomes" id="UP000190286">
    <property type="component" value="Unassembled WGS sequence"/>
</dbReference>
<name>A0A1T4WL24_9FIRM</name>